<evidence type="ECO:0000259" key="1">
    <source>
        <dbReference type="Pfam" id="PF01789"/>
    </source>
</evidence>
<protein>
    <recommendedName>
        <fullName evidence="1">PsbP C-terminal domain-containing protein</fullName>
    </recommendedName>
</protein>
<organism evidence="2">
    <name type="scientific">Coccolithus braarudii</name>
    <dbReference type="NCBI Taxonomy" id="221442"/>
    <lineage>
        <taxon>Eukaryota</taxon>
        <taxon>Haptista</taxon>
        <taxon>Haptophyta</taxon>
        <taxon>Prymnesiophyceae</taxon>
        <taxon>Coccolithales</taxon>
        <taxon>Coccolithaceae</taxon>
        <taxon>Coccolithus</taxon>
    </lineage>
</organism>
<dbReference type="EMBL" id="HBEY01039815">
    <property type="protein sequence ID" value="CAD8615648.1"/>
    <property type="molecule type" value="Transcribed_RNA"/>
</dbReference>
<name>A0A7S0LKR7_9EUKA</name>
<dbReference type="GO" id="GO:0019898">
    <property type="term" value="C:extrinsic component of membrane"/>
    <property type="evidence" value="ECO:0007669"/>
    <property type="project" value="InterPro"/>
</dbReference>
<reference evidence="2" key="1">
    <citation type="submission" date="2021-01" db="EMBL/GenBank/DDBJ databases">
        <authorList>
            <person name="Corre E."/>
            <person name="Pelletier E."/>
            <person name="Niang G."/>
            <person name="Scheremetjew M."/>
            <person name="Finn R."/>
            <person name="Kale V."/>
            <person name="Holt S."/>
            <person name="Cochrane G."/>
            <person name="Meng A."/>
            <person name="Brown T."/>
            <person name="Cohen L."/>
        </authorList>
    </citation>
    <scope>NUCLEOTIDE SEQUENCE</scope>
    <source>
        <strain evidence="2">PLY182g</strain>
    </source>
</reference>
<dbReference type="SUPFAM" id="SSF55724">
    <property type="entry name" value="Mog1p/PsbP-like"/>
    <property type="match status" value="1"/>
</dbReference>
<gene>
    <name evidence="2" type="ORF">CPEL01642_LOCUS19029</name>
</gene>
<dbReference type="AlphaFoldDB" id="A0A7S0LKR7"/>
<dbReference type="Pfam" id="PF01789">
    <property type="entry name" value="PsbP"/>
    <property type="match status" value="1"/>
</dbReference>
<dbReference type="GO" id="GO:0005509">
    <property type="term" value="F:calcium ion binding"/>
    <property type="evidence" value="ECO:0007669"/>
    <property type="project" value="InterPro"/>
</dbReference>
<accession>A0A7S0LKR7</accession>
<proteinExistence type="predicted"/>
<dbReference type="GO" id="GO:0009523">
    <property type="term" value="C:photosystem II"/>
    <property type="evidence" value="ECO:0007669"/>
    <property type="project" value="InterPro"/>
</dbReference>
<sequence length="236" mass="24619">MLPSSPPPLHPSGRTSAPAPAAHCLVGASLSRGLLLRALLLPPAALLPLPGLAAPTVGMVGFQADDKSFDFTLPDGWRLSPDSGRVHEASALFAASASSPQGAASAQVLVDLGKYGNNLDEFGPPQRALTKALGVRSQAPLASDLEILSSAKVSGRVRGSSYYLAHYRRGAARSGLVKIGVAQNRLFRMIVEAPTDSTQLQTQVEELIDSFQVFPINFICKGQSNAGSVPTAGSCY</sequence>
<dbReference type="Gene3D" id="3.40.1000.10">
    <property type="entry name" value="Mog1/PsbP, alpha/beta/alpha sandwich"/>
    <property type="match status" value="1"/>
</dbReference>
<dbReference type="GO" id="GO:0015979">
    <property type="term" value="P:photosynthesis"/>
    <property type="evidence" value="ECO:0007669"/>
    <property type="project" value="InterPro"/>
</dbReference>
<dbReference type="InterPro" id="IPR016123">
    <property type="entry name" value="Mog1/PsbP_a/b/a-sand"/>
</dbReference>
<dbReference type="InterPro" id="IPR002683">
    <property type="entry name" value="PsbP_C"/>
</dbReference>
<feature type="domain" description="PsbP C-terminal" evidence="1">
    <location>
        <begin position="61"/>
        <end position="213"/>
    </location>
</feature>
<evidence type="ECO:0000313" key="2">
    <source>
        <dbReference type="EMBL" id="CAD8615648.1"/>
    </source>
</evidence>